<organism evidence="1 2">
    <name type="scientific">Roseburia intestinalis XB6B4</name>
    <dbReference type="NCBI Taxonomy" id="718255"/>
    <lineage>
        <taxon>Bacteria</taxon>
        <taxon>Bacillati</taxon>
        <taxon>Bacillota</taxon>
        <taxon>Clostridia</taxon>
        <taxon>Lachnospirales</taxon>
        <taxon>Lachnospiraceae</taxon>
        <taxon>Roseburia</taxon>
    </lineage>
</organism>
<reference evidence="1 2" key="2">
    <citation type="submission" date="2010-03" db="EMBL/GenBank/DDBJ databases">
        <authorList>
            <person name="Pajon A."/>
        </authorList>
    </citation>
    <scope>NUCLEOTIDE SEQUENCE [LARGE SCALE GENOMIC DNA]</scope>
    <source>
        <strain evidence="1 2">XB6B4</strain>
    </source>
</reference>
<evidence type="ECO:0000313" key="1">
    <source>
        <dbReference type="EMBL" id="CBL13272.1"/>
    </source>
</evidence>
<sequence length="56" mass="6545">MVFNAIFLSAVSINIIFPYKRDFNFVSYCMVALISLYEVNGSLLEEDTKKRYPLYP</sequence>
<evidence type="ECO:0000313" key="2">
    <source>
        <dbReference type="Proteomes" id="UP000008953"/>
    </source>
</evidence>
<gene>
    <name evidence="1" type="ORF">RO1_28750</name>
</gene>
<dbReference type="EMBL" id="FP929050">
    <property type="protein sequence ID" value="CBL13272.1"/>
    <property type="molecule type" value="Genomic_DNA"/>
</dbReference>
<dbReference type="HOGENOM" id="CLU_3011520_0_0_9"/>
<dbReference type="Proteomes" id="UP000008953">
    <property type="component" value="Chromosome"/>
</dbReference>
<proteinExistence type="predicted"/>
<accession>D4L0Y2</accession>
<name>D4L0Y2_9FIRM</name>
<protein>
    <submittedName>
        <fullName evidence="1">Uncharacterized protein</fullName>
    </submittedName>
</protein>
<reference evidence="1 2" key="1">
    <citation type="submission" date="2010-03" db="EMBL/GenBank/DDBJ databases">
        <title>The genome sequence of Roseburia intestinalis XB6B4.</title>
        <authorList>
            <consortium name="metaHIT consortium -- http://www.metahit.eu/"/>
            <person name="Pajon A."/>
            <person name="Turner K."/>
            <person name="Parkhill J."/>
            <person name="Bernalier A."/>
        </authorList>
    </citation>
    <scope>NUCLEOTIDE SEQUENCE [LARGE SCALE GENOMIC DNA]</scope>
    <source>
        <strain evidence="1 2">XB6B4</strain>
    </source>
</reference>
<dbReference type="KEGG" id="rix:RO1_28750"/>
<dbReference type="AlphaFoldDB" id="D4L0Y2"/>